<dbReference type="OMA" id="ESGSAYH"/>
<dbReference type="GeneID" id="27690862"/>
<evidence type="ECO:0000256" key="4">
    <source>
        <dbReference type="PROSITE-ProRule" id="PRU01100"/>
    </source>
</evidence>
<comment type="similarity">
    <text evidence="1 4">Belongs to the glycosyl hydrolase 26 family.</text>
</comment>
<dbReference type="InterPro" id="IPR017853">
    <property type="entry name" value="GH"/>
</dbReference>
<dbReference type="PANTHER" id="PTHR40079:SF4">
    <property type="entry name" value="GH26 DOMAIN-CONTAINING PROTEIN-RELATED"/>
    <property type="match status" value="1"/>
</dbReference>
<sequence length="454" mass="49792">MFPSFRNFILLSSCLSALAAPLEPPSGVLFGAWLDTSPGRGDSPLLFNKRLGQNASLFQMALDIPLNQSALPPTHFVDETNTDAILYLTVYPQKLPTFTPTGNEVYQVLAPDQVVNDFAKQIADWVKNGRRTLIRLAPEMNGGWNAYGQRPVQYINLWRRVVTAVRNAVAQYPNSVAFIWSPNIGSGYPFPNGGFNPFTAQPYSAANAVDAAEFAALDTNKDGVLDNKDDPYLPYWPGTEYVDWVGISIYYYGLTFPWQENAIPPAGFFQASIEGQFNGVQGSLQGVNFYQTYSGATSQFKKPMIISETGAAFHTYLIANNAPVPAGAGNLPVKQAFWRQFMTNATFLAAHPNLKGICLFEFEKAEETTWRDFRITNDTNILSAFVQDINQPDIRNLYVFANRTEKKIVTDPKNGGQTSPGGTAGTSASAAVQLGRNVGMVVMLAILGALFTTL</sequence>
<feature type="active site" description="Nucleophile" evidence="4">
    <location>
        <position position="308"/>
    </location>
</feature>
<dbReference type="PANTHER" id="PTHR40079">
    <property type="entry name" value="MANNAN ENDO-1,4-BETA-MANNOSIDASE E-RELATED"/>
    <property type="match status" value="1"/>
</dbReference>
<dbReference type="STRING" id="645134.A0A0L0H5P2"/>
<dbReference type="RefSeq" id="XP_016604870.1">
    <property type="nucleotide sequence ID" value="XM_016755821.1"/>
</dbReference>
<reference evidence="7 8" key="1">
    <citation type="submission" date="2009-08" db="EMBL/GenBank/DDBJ databases">
        <title>The Genome Sequence of Spizellomyces punctatus strain DAOM BR117.</title>
        <authorList>
            <consortium name="The Broad Institute Genome Sequencing Platform"/>
            <person name="Russ C."/>
            <person name="Cuomo C."/>
            <person name="Shea T."/>
            <person name="Young S.K."/>
            <person name="Zeng Q."/>
            <person name="Koehrsen M."/>
            <person name="Haas B."/>
            <person name="Borodovsky M."/>
            <person name="Guigo R."/>
            <person name="Alvarado L."/>
            <person name="Berlin A."/>
            <person name="Bochicchio J."/>
            <person name="Borenstein D."/>
            <person name="Chapman S."/>
            <person name="Chen Z."/>
            <person name="Engels R."/>
            <person name="Freedman E."/>
            <person name="Gellesch M."/>
            <person name="Goldberg J."/>
            <person name="Griggs A."/>
            <person name="Gujja S."/>
            <person name="Heiman D."/>
            <person name="Hepburn T."/>
            <person name="Howarth C."/>
            <person name="Jen D."/>
            <person name="Larson L."/>
            <person name="Lewis B."/>
            <person name="Mehta T."/>
            <person name="Park D."/>
            <person name="Pearson M."/>
            <person name="Roberts A."/>
            <person name="Saif S."/>
            <person name="Shenoy N."/>
            <person name="Sisk P."/>
            <person name="Stolte C."/>
            <person name="Sykes S."/>
            <person name="Thomson T."/>
            <person name="Walk T."/>
            <person name="White J."/>
            <person name="Yandava C."/>
            <person name="Burger G."/>
            <person name="Gray M.W."/>
            <person name="Holland P.W.H."/>
            <person name="King N."/>
            <person name="Lang F.B.F."/>
            <person name="Roger A.J."/>
            <person name="Ruiz-Trillo I."/>
            <person name="Lander E."/>
            <person name="Nusbaum C."/>
        </authorList>
    </citation>
    <scope>NUCLEOTIDE SEQUENCE [LARGE SCALE GENOMIC DNA]</scope>
    <source>
        <strain evidence="7 8">DAOM BR117</strain>
    </source>
</reference>
<evidence type="ECO:0000256" key="2">
    <source>
        <dbReference type="ARBA" id="ARBA00022801"/>
    </source>
</evidence>
<dbReference type="SUPFAM" id="SSF51445">
    <property type="entry name" value="(Trans)glycosidases"/>
    <property type="match status" value="1"/>
</dbReference>
<keyword evidence="5" id="KW-0732">Signal</keyword>
<dbReference type="Proteomes" id="UP000053201">
    <property type="component" value="Unassembled WGS sequence"/>
</dbReference>
<dbReference type="AlphaFoldDB" id="A0A0L0H5P2"/>
<feature type="signal peptide" evidence="5">
    <location>
        <begin position="1"/>
        <end position="19"/>
    </location>
</feature>
<evidence type="ECO:0000256" key="5">
    <source>
        <dbReference type="SAM" id="SignalP"/>
    </source>
</evidence>
<evidence type="ECO:0000313" key="8">
    <source>
        <dbReference type="Proteomes" id="UP000053201"/>
    </source>
</evidence>
<feature type="domain" description="GH26" evidence="6">
    <location>
        <begin position="13"/>
        <end position="385"/>
    </location>
</feature>
<dbReference type="InterPro" id="IPR000805">
    <property type="entry name" value="Glyco_hydro_26"/>
</dbReference>
<dbReference type="GO" id="GO:0016985">
    <property type="term" value="F:mannan endo-1,4-beta-mannosidase activity"/>
    <property type="evidence" value="ECO:0007669"/>
    <property type="project" value="InterPro"/>
</dbReference>
<dbReference type="eggNOG" id="ENOG502RQ70">
    <property type="taxonomic scope" value="Eukaryota"/>
</dbReference>
<dbReference type="InterPro" id="IPR022790">
    <property type="entry name" value="GH26_dom"/>
</dbReference>
<evidence type="ECO:0000256" key="3">
    <source>
        <dbReference type="ARBA" id="ARBA00023295"/>
    </source>
</evidence>
<proteinExistence type="inferred from homology"/>
<feature type="chain" id="PRO_5005539846" description="GH26 domain-containing protein" evidence="5">
    <location>
        <begin position="20"/>
        <end position="454"/>
    </location>
</feature>
<keyword evidence="3 4" id="KW-0326">Glycosidase</keyword>
<organism evidence="7 8">
    <name type="scientific">Spizellomyces punctatus (strain DAOM BR117)</name>
    <dbReference type="NCBI Taxonomy" id="645134"/>
    <lineage>
        <taxon>Eukaryota</taxon>
        <taxon>Fungi</taxon>
        <taxon>Fungi incertae sedis</taxon>
        <taxon>Chytridiomycota</taxon>
        <taxon>Chytridiomycota incertae sedis</taxon>
        <taxon>Chytridiomycetes</taxon>
        <taxon>Spizellomycetales</taxon>
        <taxon>Spizellomycetaceae</taxon>
        <taxon>Spizellomyces</taxon>
    </lineage>
</organism>
<protein>
    <recommendedName>
        <fullName evidence="6">GH26 domain-containing protein</fullName>
    </recommendedName>
</protein>
<evidence type="ECO:0000313" key="7">
    <source>
        <dbReference type="EMBL" id="KNC96830.1"/>
    </source>
</evidence>
<evidence type="ECO:0000259" key="6">
    <source>
        <dbReference type="PROSITE" id="PS51764"/>
    </source>
</evidence>
<dbReference type="EMBL" id="KQ257466">
    <property type="protein sequence ID" value="KNC96830.1"/>
    <property type="molecule type" value="Genomic_DNA"/>
</dbReference>
<dbReference type="PROSITE" id="PS51764">
    <property type="entry name" value="GH26"/>
    <property type="match status" value="1"/>
</dbReference>
<gene>
    <name evidence="7" type="ORF">SPPG_07664</name>
</gene>
<dbReference type="OrthoDB" id="428177at2759"/>
<dbReference type="VEuPathDB" id="FungiDB:SPPG_07664"/>
<keyword evidence="8" id="KW-1185">Reference proteome</keyword>
<dbReference type="Gene3D" id="3.20.20.80">
    <property type="entry name" value="Glycosidases"/>
    <property type="match status" value="1"/>
</dbReference>
<dbReference type="GO" id="GO:0006080">
    <property type="term" value="P:substituted mannan metabolic process"/>
    <property type="evidence" value="ECO:0007669"/>
    <property type="project" value="InterPro"/>
</dbReference>
<evidence type="ECO:0000256" key="1">
    <source>
        <dbReference type="ARBA" id="ARBA00007754"/>
    </source>
</evidence>
<feature type="active site" description="Proton donor" evidence="4">
    <location>
        <position position="139"/>
    </location>
</feature>
<accession>A0A0L0H5P2</accession>
<keyword evidence="2 4" id="KW-0378">Hydrolase</keyword>
<dbReference type="InParanoid" id="A0A0L0H5P2"/>
<name>A0A0L0H5P2_SPIPD</name>